<gene>
    <name evidence="1" type="ORF">H2O64_16980</name>
</gene>
<evidence type="ECO:0000313" key="2">
    <source>
        <dbReference type="Proteomes" id="UP000619238"/>
    </source>
</evidence>
<organism evidence="1 2">
    <name type="scientific">Kordia aestuariivivens</name>
    <dbReference type="NCBI Taxonomy" id="2759037"/>
    <lineage>
        <taxon>Bacteria</taxon>
        <taxon>Pseudomonadati</taxon>
        <taxon>Bacteroidota</taxon>
        <taxon>Flavobacteriia</taxon>
        <taxon>Flavobacteriales</taxon>
        <taxon>Flavobacteriaceae</taxon>
        <taxon>Kordia</taxon>
    </lineage>
</organism>
<evidence type="ECO:0000313" key="1">
    <source>
        <dbReference type="EMBL" id="MBC8756372.1"/>
    </source>
</evidence>
<accession>A0ABR7QCS9</accession>
<keyword evidence="2" id="KW-1185">Reference proteome</keyword>
<dbReference type="Proteomes" id="UP000619238">
    <property type="component" value="Unassembled WGS sequence"/>
</dbReference>
<name>A0ABR7QCS9_9FLAO</name>
<sequence length="56" mass="6363">MSWIIILVAPNTIGLAKTATTVDFTDATDQITYGSNAQTIFWNANRYCWYADRKCK</sequence>
<dbReference type="EMBL" id="JACGWS010000011">
    <property type="protein sequence ID" value="MBC8756372.1"/>
    <property type="molecule type" value="Genomic_DNA"/>
</dbReference>
<dbReference type="RefSeq" id="WP_187563411.1">
    <property type="nucleotide sequence ID" value="NZ_JACGWS010000011.1"/>
</dbReference>
<comment type="caution">
    <text evidence="1">The sequence shown here is derived from an EMBL/GenBank/DDBJ whole genome shotgun (WGS) entry which is preliminary data.</text>
</comment>
<proteinExistence type="predicted"/>
<protein>
    <submittedName>
        <fullName evidence="1">Uncharacterized protein</fullName>
    </submittedName>
</protein>
<reference evidence="1 2" key="1">
    <citation type="submission" date="2020-07" db="EMBL/GenBank/DDBJ databases">
        <title>Description of Kordia aestuariivivens sp. nov., isolated from a tidal flat.</title>
        <authorList>
            <person name="Park S."/>
            <person name="Yoon J.-H."/>
        </authorList>
    </citation>
    <scope>NUCLEOTIDE SEQUENCE [LARGE SCALE GENOMIC DNA]</scope>
    <source>
        <strain evidence="1 2">YSTF-M3</strain>
    </source>
</reference>